<dbReference type="InterPro" id="IPR028082">
    <property type="entry name" value="Peripla_BP_I"/>
</dbReference>
<evidence type="ECO:0000313" key="4">
    <source>
        <dbReference type="EMBL" id="BDI32680.1"/>
    </source>
</evidence>
<dbReference type="PROSITE" id="PS50949">
    <property type="entry name" value="HTH_GNTR"/>
    <property type="match status" value="1"/>
</dbReference>
<dbReference type="SUPFAM" id="SSF46785">
    <property type="entry name" value="Winged helix' DNA-binding domain"/>
    <property type="match status" value="1"/>
</dbReference>
<dbReference type="PANTHER" id="PTHR30146">
    <property type="entry name" value="LACI-RELATED TRANSCRIPTIONAL REPRESSOR"/>
    <property type="match status" value="1"/>
</dbReference>
<dbReference type="GO" id="GO:0003700">
    <property type="term" value="F:DNA-binding transcription factor activity"/>
    <property type="evidence" value="ECO:0007669"/>
    <property type="project" value="InterPro"/>
</dbReference>
<dbReference type="InterPro" id="IPR046335">
    <property type="entry name" value="LacI/GalR-like_sensor"/>
</dbReference>
<dbReference type="Pfam" id="PF13377">
    <property type="entry name" value="Peripla_BP_3"/>
    <property type="match status" value="1"/>
</dbReference>
<dbReference type="InterPro" id="IPR036390">
    <property type="entry name" value="WH_DNA-bd_sf"/>
</dbReference>
<dbReference type="Proteomes" id="UP000287394">
    <property type="component" value="Chromosome"/>
</dbReference>
<protein>
    <submittedName>
        <fullName evidence="4">LacI family transcriptional regulator</fullName>
    </submittedName>
</protein>
<dbReference type="EMBL" id="AP025739">
    <property type="protein sequence ID" value="BDI32680.1"/>
    <property type="molecule type" value="Genomic_DNA"/>
</dbReference>
<dbReference type="AlphaFoldDB" id="A0A402CQM2"/>
<accession>A0A402CQM2</accession>
<dbReference type="InterPro" id="IPR000524">
    <property type="entry name" value="Tscrpt_reg_HTH_GntR"/>
</dbReference>
<dbReference type="PANTHER" id="PTHR30146:SF155">
    <property type="entry name" value="ALANINE RACEMASE"/>
    <property type="match status" value="1"/>
</dbReference>
<reference evidence="4 5" key="1">
    <citation type="journal article" date="2019" name="Int. J. Syst. Evol. Microbiol.">
        <title>Capsulimonas corticalis gen. nov., sp. nov., an aerobic capsulated bacterium, of a novel bacterial order, Capsulimonadales ord. nov., of the class Armatimonadia of the phylum Armatimonadetes.</title>
        <authorList>
            <person name="Li J."/>
            <person name="Kudo C."/>
            <person name="Tonouchi A."/>
        </authorList>
    </citation>
    <scope>NUCLEOTIDE SEQUENCE [LARGE SCALE GENOMIC DNA]</scope>
    <source>
        <strain evidence="4 5">AX-7</strain>
    </source>
</reference>
<dbReference type="SMART" id="SM00345">
    <property type="entry name" value="HTH_GNTR"/>
    <property type="match status" value="1"/>
</dbReference>
<dbReference type="KEGG" id="ccot:CCAX7_47310"/>
<keyword evidence="3" id="KW-0804">Transcription</keyword>
<keyword evidence="5" id="KW-1185">Reference proteome</keyword>
<dbReference type="GO" id="GO:0000976">
    <property type="term" value="F:transcription cis-regulatory region binding"/>
    <property type="evidence" value="ECO:0007669"/>
    <property type="project" value="TreeGrafter"/>
</dbReference>
<dbReference type="InterPro" id="IPR036388">
    <property type="entry name" value="WH-like_DNA-bd_sf"/>
</dbReference>
<dbReference type="Gene3D" id="3.40.50.2300">
    <property type="match status" value="2"/>
</dbReference>
<evidence type="ECO:0000313" key="5">
    <source>
        <dbReference type="Proteomes" id="UP000287394"/>
    </source>
</evidence>
<dbReference type="OrthoDB" id="60111at2"/>
<dbReference type="CDD" id="cd06267">
    <property type="entry name" value="PBP1_LacI_sugar_binding-like"/>
    <property type="match status" value="1"/>
</dbReference>
<proteinExistence type="predicted"/>
<evidence type="ECO:0000256" key="3">
    <source>
        <dbReference type="ARBA" id="ARBA00023163"/>
    </source>
</evidence>
<dbReference type="SUPFAM" id="SSF53822">
    <property type="entry name" value="Periplasmic binding protein-like I"/>
    <property type="match status" value="1"/>
</dbReference>
<dbReference type="RefSeq" id="WP_119319615.1">
    <property type="nucleotide sequence ID" value="NZ_AP025739.1"/>
</dbReference>
<evidence type="ECO:0000256" key="1">
    <source>
        <dbReference type="ARBA" id="ARBA00023015"/>
    </source>
</evidence>
<keyword evidence="1" id="KW-0805">Transcription regulation</keyword>
<dbReference type="Pfam" id="PF00392">
    <property type="entry name" value="GntR"/>
    <property type="match status" value="1"/>
</dbReference>
<evidence type="ECO:0000256" key="2">
    <source>
        <dbReference type="ARBA" id="ARBA00023125"/>
    </source>
</evidence>
<name>A0A402CQM2_9BACT</name>
<gene>
    <name evidence="4" type="primary">purR_3</name>
    <name evidence="4" type="ORF">CCAX7_47310</name>
</gene>
<organism evidence="4 5">
    <name type="scientific">Capsulimonas corticalis</name>
    <dbReference type="NCBI Taxonomy" id="2219043"/>
    <lineage>
        <taxon>Bacteria</taxon>
        <taxon>Bacillati</taxon>
        <taxon>Armatimonadota</taxon>
        <taxon>Armatimonadia</taxon>
        <taxon>Capsulimonadales</taxon>
        <taxon>Capsulimonadaceae</taxon>
        <taxon>Capsulimonas</taxon>
    </lineage>
</organism>
<dbReference type="Gene3D" id="1.10.10.10">
    <property type="entry name" value="Winged helix-like DNA-binding domain superfamily/Winged helix DNA-binding domain"/>
    <property type="match status" value="1"/>
</dbReference>
<sequence length="371" mass="41266">MALPNLDLLSRERFVTRGDAPIHLQLRDELRLLMDLHFEEGQQFWPELSIAGHLQLSRGTVRRALEDLAQEGRLQRLQAKGSIVRRGPAHEYALQSLIVFVTAYDSELMMETLQQFRRQTEDLSIAMQIVQVNRGENTETLSPKLMASPSRTGLVFLTEPEKTYALYAGFQPLGYRTVTLESPGPDYAGPAIETNAALAARIGVQHLAALGHRHVIYLVNEPADVASVAQKIEAFETLGNEIDGWRGEVILCGAHLWDDSYYAAYAHMPEVWERRPTAIFTASDRGAWAALKWFAERGVRVPDEVSVLGFEGLKSSEYVYPALTTIAHPTADQVKQAIQMLQTGFSGLVRMQPKLVARNSSGPARSGELAD</sequence>
<keyword evidence="2" id="KW-0238">DNA-binding</keyword>